<evidence type="ECO:0000313" key="3">
    <source>
        <dbReference type="EMBL" id="SPD28278.1"/>
    </source>
</evidence>
<evidence type="ECO:0000256" key="1">
    <source>
        <dbReference type="SAM" id="MobiDB-lite"/>
    </source>
</evidence>
<gene>
    <name evidence="3" type="ORF">FSB_LOCUS56160</name>
</gene>
<organism evidence="3">
    <name type="scientific">Fagus sylvatica</name>
    <name type="common">Beechnut</name>
    <dbReference type="NCBI Taxonomy" id="28930"/>
    <lineage>
        <taxon>Eukaryota</taxon>
        <taxon>Viridiplantae</taxon>
        <taxon>Streptophyta</taxon>
        <taxon>Embryophyta</taxon>
        <taxon>Tracheophyta</taxon>
        <taxon>Spermatophyta</taxon>
        <taxon>Magnoliopsida</taxon>
        <taxon>eudicotyledons</taxon>
        <taxon>Gunneridae</taxon>
        <taxon>Pentapetalae</taxon>
        <taxon>rosids</taxon>
        <taxon>fabids</taxon>
        <taxon>Fagales</taxon>
        <taxon>Fagaceae</taxon>
        <taxon>Fagus</taxon>
    </lineage>
</organism>
<proteinExistence type="predicted"/>
<name>A0A2N9IUT5_FAGSY</name>
<dbReference type="PANTHER" id="PTHR34467">
    <property type="entry name" value="TRANSMEMBRANE PROTEIN"/>
    <property type="match status" value="1"/>
</dbReference>
<feature type="chain" id="PRO_5014725001" description="Transmembrane protein" evidence="2">
    <location>
        <begin position="28"/>
        <end position="80"/>
    </location>
</feature>
<dbReference type="AlphaFoldDB" id="A0A2N9IUT5"/>
<reference evidence="3" key="1">
    <citation type="submission" date="2018-02" db="EMBL/GenBank/DDBJ databases">
        <authorList>
            <person name="Cohen D.B."/>
            <person name="Kent A.D."/>
        </authorList>
    </citation>
    <scope>NUCLEOTIDE SEQUENCE</scope>
</reference>
<feature type="signal peptide" evidence="2">
    <location>
        <begin position="1"/>
        <end position="27"/>
    </location>
</feature>
<feature type="compositionally biased region" description="Basic residues" evidence="1">
    <location>
        <begin position="69"/>
        <end position="80"/>
    </location>
</feature>
<dbReference type="PANTHER" id="PTHR34467:SF7">
    <property type="entry name" value="TRANSMEMBRANE PROTEIN"/>
    <property type="match status" value="1"/>
</dbReference>
<feature type="region of interest" description="Disordered" evidence="1">
    <location>
        <begin position="61"/>
        <end position="80"/>
    </location>
</feature>
<evidence type="ECO:0008006" key="4">
    <source>
        <dbReference type="Google" id="ProtNLM"/>
    </source>
</evidence>
<sequence length="80" mass="8895">MSTTLKIKTFLLLLLVLLIPLSGMVEGFKDGMNPNHSLYKDGIRVYLRKLLEVASLLDYDDAGANTKHDPRKKPGNGKNP</sequence>
<protein>
    <recommendedName>
        <fullName evidence="4">Transmembrane protein</fullName>
    </recommendedName>
</protein>
<dbReference type="EMBL" id="OIVN01006226">
    <property type="protein sequence ID" value="SPD28278.1"/>
    <property type="molecule type" value="Genomic_DNA"/>
</dbReference>
<evidence type="ECO:0000256" key="2">
    <source>
        <dbReference type="SAM" id="SignalP"/>
    </source>
</evidence>
<keyword evidence="2" id="KW-0732">Signal</keyword>
<accession>A0A2N9IUT5</accession>